<keyword evidence="1" id="KW-0614">Plasmid</keyword>
<dbReference type="AlphaFoldDB" id="B7I1B7"/>
<protein>
    <submittedName>
        <fullName evidence="1">Transposase</fullName>
    </submittedName>
</protein>
<dbReference type="EMBL" id="CP001179">
    <property type="protein sequence ID" value="ACJ82781.1"/>
    <property type="molecule type" value="Genomic_DNA"/>
</dbReference>
<dbReference type="KEGG" id="bcr:BCAH187_C0147"/>
<evidence type="ECO:0000313" key="1">
    <source>
        <dbReference type="EMBL" id="ACJ82781.1"/>
    </source>
</evidence>
<name>B7I1B7_BACC7</name>
<reference evidence="1 2" key="1">
    <citation type="submission" date="2008-10" db="EMBL/GenBank/DDBJ databases">
        <title>Genome sequence of Bacillus cereus AH187.</title>
        <authorList>
            <person name="Dodson R.J."/>
            <person name="Durkin A.S."/>
            <person name="Rosovitz M.J."/>
            <person name="Rasko D.A."/>
            <person name="Kolsto A.B."/>
            <person name="Okstad O.A."/>
            <person name="Ravel J."/>
            <person name="Sutton G."/>
        </authorList>
    </citation>
    <scope>NUCLEOTIDE SEQUENCE [LARGE SCALE GENOMIC DNA]</scope>
    <source>
        <strain evidence="1 2">AH187</strain>
        <plasmid evidence="2">Plasmid pAH187_270</plasmid>
    </source>
</reference>
<dbReference type="HOGENOM" id="CLU_3246766_0_0_9"/>
<organism evidence="1 2">
    <name type="scientific">Bacillus cereus (strain AH187)</name>
    <dbReference type="NCBI Taxonomy" id="405534"/>
    <lineage>
        <taxon>Bacteria</taxon>
        <taxon>Bacillati</taxon>
        <taxon>Bacillota</taxon>
        <taxon>Bacilli</taxon>
        <taxon>Bacillales</taxon>
        <taxon>Bacillaceae</taxon>
        <taxon>Bacillus</taxon>
        <taxon>Bacillus cereus group</taxon>
    </lineage>
</organism>
<proteinExistence type="predicted"/>
<sequence length="42" mass="5090">MMFKSNFFTIHKKKALSLLYHYRKGWRFCMSISVSDELNLFA</sequence>
<gene>
    <name evidence="1" type="ordered locus">BCAH187_C0147</name>
</gene>
<accession>B7I1B7</accession>
<evidence type="ECO:0000313" key="2">
    <source>
        <dbReference type="Proteomes" id="UP000002214"/>
    </source>
</evidence>
<geneLocation type="plasmid" evidence="1 2">
    <name>pAH187_270</name>
</geneLocation>
<dbReference type="Proteomes" id="UP000002214">
    <property type="component" value="Plasmid pAH187_270"/>
</dbReference>